<dbReference type="AlphaFoldDB" id="A0AAD3DEE7"/>
<sequence length="286" mass="33699">MHSFFMGDECNSNRFRNRYHSVRKIYERVQTIQTVETMSIEWDSPKWKTADPPVSPRKGRRTYDISQVVSPNRRATCVRCNHKIEKGQQRVGIQCKRDTGRGFEKWQPRYYHADCITESCKRKLVFKIEKPRKKLKVDTDANTTASGDRKSLLTAKKRKQLRQDLRFMRSLLAKEHYIPSKEEYKIFPNQSLDQIVDRLPTNLDDLKECKGIKEKRATYYGEEILQIVRKYLDQTTLDNPQANPTQKEEQSSDDEVEFVKELSVQDIVSKRVKELKASGQFEEIDL</sequence>
<dbReference type="SUPFAM" id="SSF47819">
    <property type="entry name" value="HRDC-like"/>
    <property type="match status" value="1"/>
</dbReference>
<accession>A0AAD3DEE7</accession>
<evidence type="ECO:0000259" key="6">
    <source>
        <dbReference type="PROSITE" id="PS50064"/>
    </source>
</evidence>
<evidence type="ECO:0000313" key="8">
    <source>
        <dbReference type="EMBL" id="GFH61860.1"/>
    </source>
</evidence>
<dbReference type="InterPro" id="IPR044876">
    <property type="entry name" value="HRDC_dom_sf"/>
</dbReference>
<name>A0AAD3DEE7_9STRA</name>
<keyword evidence="4" id="KW-0862">Zinc</keyword>
<evidence type="ECO:0000256" key="3">
    <source>
        <dbReference type="ARBA" id="ARBA00022771"/>
    </source>
</evidence>
<dbReference type="InterPro" id="IPR002121">
    <property type="entry name" value="HRDC_dom"/>
</dbReference>
<dbReference type="SUPFAM" id="SSF57716">
    <property type="entry name" value="Glucocorticoid receptor-like (DNA-binding domain)"/>
    <property type="match status" value="1"/>
</dbReference>
<dbReference type="InterPro" id="IPR001510">
    <property type="entry name" value="Znf_PARP"/>
</dbReference>
<keyword evidence="5" id="KW-0539">Nucleus</keyword>
<organism evidence="8 9">
    <name type="scientific">Chaetoceros tenuissimus</name>
    <dbReference type="NCBI Taxonomy" id="426638"/>
    <lineage>
        <taxon>Eukaryota</taxon>
        <taxon>Sar</taxon>
        <taxon>Stramenopiles</taxon>
        <taxon>Ochrophyta</taxon>
        <taxon>Bacillariophyta</taxon>
        <taxon>Coscinodiscophyceae</taxon>
        <taxon>Chaetocerotophycidae</taxon>
        <taxon>Chaetocerotales</taxon>
        <taxon>Chaetocerotaceae</taxon>
        <taxon>Chaetoceros</taxon>
    </lineage>
</organism>
<dbReference type="Gene3D" id="3.30.1740.10">
    <property type="entry name" value="Zinc finger, PARP-type"/>
    <property type="match status" value="1"/>
</dbReference>
<dbReference type="Gene3D" id="1.10.150.80">
    <property type="entry name" value="HRDC domain"/>
    <property type="match status" value="1"/>
</dbReference>
<dbReference type="InterPro" id="IPR010997">
    <property type="entry name" value="HRDC-like_sf"/>
</dbReference>
<dbReference type="PROSITE" id="PS50064">
    <property type="entry name" value="ZF_PARP_2"/>
    <property type="match status" value="1"/>
</dbReference>
<feature type="domain" description="HRDC" evidence="7">
    <location>
        <begin position="155"/>
        <end position="238"/>
    </location>
</feature>
<evidence type="ECO:0000256" key="5">
    <source>
        <dbReference type="ARBA" id="ARBA00023242"/>
    </source>
</evidence>
<evidence type="ECO:0000256" key="1">
    <source>
        <dbReference type="ARBA" id="ARBA00004123"/>
    </source>
</evidence>
<dbReference type="EMBL" id="BLLK01000075">
    <property type="protein sequence ID" value="GFH61860.1"/>
    <property type="molecule type" value="Genomic_DNA"/>
</dbReference>
<evidence type="ECO:0000256" key="2">
    <source>
        <dbReference type="ARBA" id="ARBA00022723"/>
    </source>
</evidence>
<keyword evidence="3" id="KW-0863">Zinc-finger</keyword>
<comment type="caution">
    <text evidence="8">The sequence shown here is derived from an EMBL/GenBank/DDBJ whole genome shotgun (WGS) entry which is preliminary data.</text>
</comment>
<keyword evidence="9" id="KW-1185">Reference proteome</keyword>
<protein>
    <recommendedName>
        <fullName evidence="10">HRDC domain-containing protein</fullName>
    </recommendedName>
</protein>
<dbReference type="SMART" id="SM01336">
    <property type="entry name" value="zf-PARP"/>
    <property type="match status" value="1"/>
</dbReference>
<dbReference type="Proteomes" id="UP001054902">
    <property type="component" value="Unassembled WGS sequence"/>
</dbReference>
<dbReference type="GO" id="GO:0005634">
    <property type="term" value="C:nucleus"/>
    <property type="evidence" value="ECO:0007669"/>
    <property type="project" value="UniProtKB-SubCell"/>
</dbReference>
<evidence type="ECO:0000256" key="4">
    <source>
        <dbReference type="ARBA" id="ARBA00022833"/>
    </source>
</evidence>
<dbReference type="Pfam" id="PF00570">
    <property type="entry name" value="HRDC"/>
    <property type="match status" value="1"/>
</dbReference>
<reference evidence="8 9" key="1">
    <citation type="journal article" date="2021" name="Sci. Rep.">
        <title>The genome of the diatom Chaetoceros tenuissimus carries an ancient integrated fragment of an extant virus.</title>
        <authorList>
            <person name="Hongo Y."/>
            <person name="Kimura K."/>
            <person name="Takaki Y."/>
            <person name="Yoshida Y."/>
            <person name="Baba S."/>
            <person name="Kobayashi G."/>
            <person name="Nagasaki K."/>
            <person name="Hano T."/>
            <person name="Tomaru Y."/>
        </authorList>
    </citation>
    <scope>NUCLEOTIDE SEQUENCE [LARGE SCALE GENOMIC DNA]</scope>
    <source>
        <strain evidence="8 9">NIES-3715</strain>
    </source>
</reference>
<feature type="domain" description="PARP-type" evidence="6">
    <location>
        <begin position="74"/>
        <end position="169"/>
    </location>
</feature>
<proteinExistence type="predicted"/>
<keyword evidence="2" id="KW-0479">Metal-binding</keyword>
<dbReference type="GO" id="GO:0000166">
    <property type="term" value="F:nucleotide binding"/>
    <property type="evidence" value="ECO:0007669"/>
    <property type="project" value="InterPro"/>
</dbReference>
<gene>
    <name evidence="8" type="ORF">CTEN210_18336</name>
</gene>
<dbReference type="InterPro" id="IPR036957">
    <property type="entry name" value="Znf_PARP_sf"/>
</dbReference>
<dbReference type="SMART" id="SM00341">
    <property type="entry name" value="HRDC"/>
    <property type="match status" value="1"/>
</dbReference>
<evidence type="ECO:0000313" key="9">
    <source>
        <dbReference type="Proteomes" id="UP001054902"/>
    </source>
</evidence>
<dbReference type="GO" id="GO:0008270">
    <property type="term" value="F:zinc ion binding"/>
    <property type="evidence" value="ECO:0007669"/>
    <property type="project" value="UniProtKB-KW"/>
</dbReference>
<evidence type="ECO:0008006" key="10">
    <source>
        <dbReference type="Google" id="ProtNLM"/>
    </source>
</evidence>
<evidence type="ECO:0000259" key="7">
    <source>
        <dbReference type="PROSITE" id="PS50967"/>
    </source>
</evidence>
<dbReference type="GO" id="GO:0003677">
    <property type="term" value="F:DNA binding"/>
    <property type="evidence" value="ECO:0007669"/>
    <property type="project" value="InterPro"/>
</dbReference>
<dbReference type="PROSITE" id="PS50967">
    <property type="entry name" value="HRDC"/>
    <property type="match status" value="1"/>
</dbReference>
<comment type="subcellular location">
    <subcellularLocation>
        <location evidence="1">Nucleus</location>
    </subcellularLocation>
</comment>